<keyword evidence="3 5" id="KW-0479">Metal-binding</keyword>
<evidence type="ECO:0000313" key="10">
    <source>
        <dbReference type="EMBL" id="EKE77210.1"/>
    </source>
</evidence>
<dbReference type="eggNOG" id="COG0605">
    <property type="taxonomic scope" value="Bacteria"/>
</dbReference>
<evidence type="ECO:0000256" key="5">
    <source>
        <dbReference type="PIRSR" id="PIRSR000349-1"/>
    </source>
</evidence>
<organism evidence="10 11">
    <name type="scientific">Idiomarina xiamenensis 10-D-4</name>
    <dbReference type="NCBI Taxonomy" id="740709"/>
    <lineage>
        <taxon>Bacteria</taxon>
        <taxon>Pseudomonadati</taxon>
        <taxon>Pseudomonadota</taxon>
        <taxon>Gammaproteobacteria</taxon>
        <taxon>Alteromonadales</taxon>
        <taxon>Idiomarinaceae</taxon>
        <taxon>Idiomarina</taxon>
    </lineage>
</organism>
<dbReference type="InterPro" id="IPR036324">
    <property type="entry name" value="Mn/Fe_SOD_N_sf"/>
</dbReference>
<evidence type="ECO:0000313" key="11">
    <source>
        <dbReference type="Proteomes" id="UP000014115"/>
    </source>
</evidence>
<dbReference type="PIRSF" id="PIRSF000349">
    <property type="entry name" value="SODismutase"/>
    <property type="match status" value="1"/>
</dbReference>
<dbReference type="EMBL" id="AMRG01000053">
    <property type="protein sequence ID" value="EKE77210.1"/>
    <property type="molecule type" value="Genomic_DNA"/>
</dbReference>
<feature type="binding site" evidence="5">
    <location>
        <position position="192"/>
    </location>
    <ligand>
        <name>Mn(2+)</name>
        <dbReference type="ChEBI" id="CHEBI:29035"/>
    </ligand>
</feature>
<dbReference type="Gene3D" id="1.10.287.990">
    <property type="entry name" value="Fe,Mn superoxide dismutase (SOD) domain"/>
    <property type="match status" value="1"/>
</dbReference>
<evidence type="ECO:0000256" key="1">
    <source>
        <dbReference type="ARBA" id="ARBA00008714"/>
    </source>
</evidence>
<dbReference type="InterPro" id="IPR036314">
    <property type="entry name" value="SOD_C_sf"/>
</dbReference>
<dbReference type="FunFam" id="3.55.40.20:FF:000001">
    <property type="entry name" value="Superoxide dismutase"/>
    <property type="match status" value="1"/>
</dbReference>
<evidence type="ECO:0000256" key="6">
    <source>
        <dbReference type="RuleBase" id="RU000414"/>
    </source>
</evidence>
<keyword evidence="4 6" id="KW-0560">Oxidoreductase</keyword>
<dbReference type="PATRIC" id="fig|740709.3.peg.2691"/>
<evidence type="ECO:0000256" key="3">
    <source>
        <dbReference type="ARBA" id="ARBA00022723"/>
    </source>
</evidence>
<dbReference type="Pfam" id="PF02777">
    <property type="entry name" value="Sod_Fe_C"/>
    <property type="match status" value="1"/>
</dbReference>
<dbReference type="OrthoDB" id="9803125at2"/>
<dbReference type="InterPro" id="IPR019833">
    <property type="entry name" value="Mn/Fe_SOD_BS"/>
</dbReference>
<comment type="caution">
    <text evidence="10">The sequence shown here is derived from an EMBL/GenBank/DDBJ whole genome shotgun (WGS) entry which is preliminary data.</text>
</comment>
<dbReference type="Pfam" id="PF00081">
    <property type="entry name" value="Sod_Fe_N"/>
    <property type="match status" value="1"/>
</dbReference>
<dbReference type="Gene3D" id="3.55.40.20">
    <property type="entry name" value="Iron/manganese superoxide dismutase, C-terminal domain"/>
    <property type="match status" value="1"/>
</dbReference>
<feature type="signal peptide" evidence="7">
    <location>
        <begin position="1"/>
        <end position="22"/>
    </location>
</feature>
<evidence type="ECO:0000259" key="8">
    <source>
        <dbReference type="Pfam" id="PF00081"/>
    </source>
</evidence>
<feature type="domain" description="Manganese/iron superoxide dismutase C-terminal" evidence="9">
    <location>
        <begin position="117"/>
        <end position="221"/>
    </location>
</feature>
<dbReference type="Proteomes" id="UP000014115">
    <property type="component" value="Unassembled WGS sequence"/>
</dbReference>
<protein>
    <recommendedName>
        <fullName evidence="2 6">Superoxide dismutase</fullName>
        <ecNumber evidence="2 6">1.15.1.1</ecNumber>
    </recommendedName>
</protein>
<feature type="binding site" evidence="5">
    <location>
        <position position="49"/>
    </location>
    <ligand>
        <name>Mn(2+)</name>
        <dbReference type="ChEBI" id="CHEBI:29035"/>
    </ligand>
</feature>
<dbReference type="EC" id="1.15.1.1" evidence="2 6"/>
<evidence type="ECO:0000256" key="7">
    <source>
        <dbReference type="SAM" id="SignalP"/>
    </source>
</evidence>
<keyword evidence="11" id="KW-1185">Reference proteome</keyword>
<gene>
    <name evidence="10" type="ORF">A10D4_13496</name>
</gene>
<comment type="function">
    <text evidence="6">Destroys radicals which are normally produced within the cells and which are toxic to biological systems.</text>
</comment>
<dbReference type="InterPro" id="IPR019832">
    <property type="entry name" value="Mn/Fe_SOD_C"/>
</dbReference>
<evidence type="ECO:0000259" key="9">
    <source>
        <dbReference type="Pfam" id="PF02777"/>
    </source>
</evidence>
<comment type="catalytic activity">
    <reaction evidence="6">
        <text>2 superoxide + 2 H(+) = H2O2 + O2</text>
        <dbReference type="Rhea" id="RHEA:20696"/>
        <dbReference type="ChEBI" id="CHEBI:15378"/>
        <dbReference type="ChEBI" id="CHEBI:15379"/>
        <dbReference type="ChEBI" id="CHEBI:16240"/>
        <dbReference type="ChEBI" id="CHEBI:18421"/>
        <dbReference type="EC" id="1.15.1.1"/>
    </reaction>
</comment>
<reference evidence="10 11" key="1">
    <citation type="journal article" date="2012" name="J. Bacteriol.">
        <title>Genome Sequence of Idiomarina xiamenensis Type Strain 10-D-4.</title>
        <authorList>
            <person name="Lai Q."/>
            <person name="Wang L."/>
            <person name="Wang W."/>
            <person name="Shao Z."/>
        </authorList>
    </citation>
    <scope>NUCLEOTIDE SEQUENCE [LARGE SCALE GENOMIC DNA]</scope>
    <source>
        <strain evidence="10 11">10-D-4</strain>
    </source>
</reference>
<feature type="binding site" evidence="5">
    <location>
        <position position="100"/>
    </location>
    <ligand>
        <name>Mn(2+)</name>
        <dbReference type="ChEBI" id="CHEBI:29035"/>
    </ligand>
</feature>
<dbReference type="STRING" id="740709.A10D4_13496"/>
<dbReference type="PANTHER" id="PTHR43595:SF2">
    <property type="entry name" value="SMALL RIBOSOMAL SUBUNIT PROTEIN MS42"/>
    <property type="match status" value="1"/>
</dbReference>
<feature type="binding site" evidence="5">
    <location>
        <position position="188"/>
    </location>
    <ligand>
        <name>Mn(2+)</name>
        <dbReference type="ChEBI" id="CHEBI:29035"/>
    </ligand>
</feature>
<dbReference type="InterPro" id="IPR019831">
    <property type="entry name" value="Mn/Fe_SOD_N"/>
</dbReference>
<accession>K2KIY4</accession>
<dbReference type="AlphaFoldDB" id="K2KIY4"/>
<dbReference type="RefSeq" id="WP_008490168.1">
    <property type="nucleotide sequence ID" value="NZ_AMRG01000053.1"/>
</dbReference>
<proteinExistence type="inferred from homology"/>
<dbReference type="PANTHER" id="PTHR43595">
    <property type="entry name" value="37S RIBOSOMAL PROTEIN S26, MITOCHONDRIAL"/>
    <property type="match status" value="1"/>
</dbReference>
<dbReference type="SUPFAM" id="SSF54719">
    <property type="entry name" value="Fe,Mn superoxide dismutase (SOD), C-terminal domain"/>
    <property type="match status" value="1"/>
</dbReference>
<sequence length="227" mass="25513">MLKTTLMAFTVSTLLTAAPGFAKTFEQAPLPYDTDALAPVIDQQTMDIHYNRHHAGYVKKLNQAVADNAELQDMELQDIVENVSNYSDAVRNNAGGHYNHSLFWQVMAPVGDGGEPSPALQQAIQQAFGSQQQLQSAFNEQAATRFGSGWAWLIVDDQGKLQVTSTANQDNPLMDVVEQQGTPILGLDVWEHAYYLKYQNKRGDYTQAWWKLVNWQEVSKRYQQATM</sequence>
<dbReference type="SUPFAM" id="SSF46609">
    <property type="entry name" value="Fe,Mn superoxide dismutase (SOD), N-terminal domain"/>
    <property type="match status" value="1"/>
</dbReference>
<name>K2KIY4_9GAMM</name>
<dbReference type="PROSITE" id="PS00088">
    <property type="entry name" value="SOD_MN"/>
    <property type="match status" value="1"/>
</dbReference>
<dbReference type="GO" id="GO:0046914">
    <property type="term" value="F:transition metal ion binding"/>
    <property type="evidence" value="ECO:0007669"/>
    <property type="project" value="UniProtKB-ARBA"/>
</dbReference>
<evidence type="ECO:0000256" key="4">
    <source>
        <dbReference type="ARBA" id="ARBA00023002"/>
    </source>
</evidence>
<dbReference type="GO" id="GO:0005737">
    <property type="term" value="C:cytoplasm"/>
    <property type="evidence" value="ECO:0007669"/>
    <property type="project" value="TreeGrafter"/>
</dbReference>
<dbReference type="InterPro" id="IPR001189">
    <property type="entry name" value="Mn/Fe_SOD"/>
</dbReference>
<feature type="chain" id="PRO_5003862968" description="Superoxide dismutase" evidence="7">
    <location>
        <begin position="23"/>
        <end position="227"/>
    </location>
</feature>
<evidence type="ECO:0000256" key="2">
    <source>
        <dbReference type="ARBA" id="ARBA00012682"/>
    </source>
</evidence>
<feature type="domain" description="Manganese/iron superoxide dismutase N-terminal" evidence="8">
    <location>
        <begin position="25"/>
        <end position="108"/>
    </location>
</feature>
<comment type="similarity">
    <text evidence="1 6">Belongs to the iron/manganese superoxide dismutase family.</text>
</comment>
<keyword evidence="7" id="KW-0732">Signal</keyword>
<dbReference type="GO" id="GO:0004784">
    <property type="term" value="F:superoxide dismutase activity"/>
    <property type="evidence" value="ECO:0007669"/>
    <property type="project" value="UniProtKB-EC"/>
</dbReference>
<dbReference type="PRINTS" id="PR01703">
    <property type="entry name" value="MNSODISMTASE"/>
</dbReference>